<dbReference type="VEuPathDB" id="AmoebaDB:NF0040530"/>
<keyword evidence="4" id="KW-0812">Transmembrane</keyword>
<dbReference type="PROSITE" id="PS50109">
    <property type="entry name" value="HIS_KIN"/>
    <property type="match status" value="1"/>
</dbReference>
<dbReference type="OMA" id="TASHINK"/>
<evidence type="ECO:0000313" key="8">
    <source>
        <dbReference type="Proteomes" id="UP000444721"/>
    </source>
</evidence>
<dbReference type="SUPFAM" id="SSF55874">
    <property type="entry name" value="ATPase domain of HSP90 chaperone/DNA topoisomerase II/histidine kinase"/>
    <property type="match status" value="1"/>
</dbReference>
<dbReference type="SMART" id="SM00448">
    <property type="entry name" value="REC"/>
    <property type="match status" value="1"/>
</dbReference>
<dbReference type="PANTHER" id="PTHR43719:SF28">
    <property type="entry name" value="PEROXIDE STRESS-ACTIVATED HISTIDINE KINASE MAK1-RELATED"/>
    <property type="match status" value="1"/>
</dbReference>
<evidence type="ECO:0000256" key="1">
    <source>
        <dbReference type="ARBA" id="ARBA00022553"/>
    </source>
</evidence>
<dbReference type="InterPro" id="IPR003594">
    <property type="entry name" value="HATPase_dom"/>
</dbReference>
<dbReference type="CDD" id="cd00082">
    <property type="entry name" value="HisKA"/>
    <property type="match status" value="1"/>
</dbReference>
<feature type="region of interest" description="Disordered" evidence="3">
    <location>
        <begin position="114"/>
        <end position="134"/>
    </location>
</feature>
<dbReference type="Pfam" id="PF02518">
    <property type="entry name" value="HATPase_c"/>
    <property type="match status" value="1"/>
</dbReference>
<dbReference type="RefSeq" id="XP_044566601.1">
    <property type="nucleotide sequence ID" value="XM_044702192.1"/>
</dbReference>
<dbReference type="OrthoDB" id="60033at2759"/>
<dbReference type="SUPFAM" id="SSF52172">
    <property type="entry name" value="CheY-like"/>
    <property type="match status" value="1"/>
</dbReference>
<comment type="caution">
    <text evidence="7">The sequence shown here is derived from an EMBL/GenBank/DDBJ whole genome shotgun (WGS) entry which is preliminary data.</text>
</comment>
<dbReference type="PANTHER" id="PTHR43719">
    <property type="entry name" value="TWO-COMPONENT HISTIDINE KINASE"/>
    <property type="match status" value="1"/>
</dbReference>
<dbReference type="GeneID" id="68118964"/>
<keyword evidence="8" id="KW-1185">Reference proteome</keyword>
<dbReference type="InterPro" id="IPR004358">
    <property type="entry name" value="Sig_transdc_His_kin-like_C"/>
</dbReference>
<dbReference type="SUPFAM" id="SSF47384">
    <property type="entry name" value="Homodimeric domain of signal transducing histidine kinase"/>
    <property type="match status" value="1"/>
</dbReference>
<dbReference type="VEuPathDB" id="AmoebaDB:FDP41_011749"/>
<evidence type="ECO:0000256" key="2">
    <source>
        <dbReference type="PROSITE-ProRule" id="PRU00169"/>
    </source>
</evidence>
<dbReference type="SMART" id="SM00387">
    <property type="entry name" value="HATPase_c"/>
    <property type="match status" value="1"/>
</dbReference>
<gene>
    <name evidence="7" type="ORF">FDP41_011749</name>
</gene>
<feature type="compositionally biased region" description="Low complexity" evidence="3">
    <location>
        <begin position="9"/>
        <end position="29"/>
    </location>
</feature>
<dbReference type="SMART" id="SM00388">
    <property type="entry name" value="HisKA"/>
    <property type="match status" value="1"/>
</dbReference>
<dbReference type="Pfam" id="PF00072">
    <property type="entry name" value="Response_reg"/>
    <property type="match status" value="1"/>
</dbReference>
<evidence type="ECO:0000259" key="6">
    <source>
        <dbReference type="PROSITE" id="PS50110"/>
    </source>
</evidence>
<dbReference type="InterPro" id="IPR036097">
    <property type="entry name" value="HisK_dim/P_sf"/>
</dbReference>
<evidence type="ECO:0000259" key="5">
    <source>
        <dbReference type="PROSITE" id="PS50109"/>
    </source>
</evidence>
<keyword evidence="4" id="KW-0472">Membrane</keyword>
<reference evidence="7 8" key="1">
    <citation type="journal article" date="2019" name="Sci. Rep.">
        <title>Nanopore sequencing improves the draft genome of the human pathogenic amoeba Naegleria fowleri.</title>
        <authorList>
            <person name="Liechti N."/>
            <person name="Schurch N."/>
            <person name="Bruggmann R."/>
            <person name="Wittwer M."/>
        </authorList>
    </citation>
    <scope>NUCLEOTIDE SEQUENCE [LARGE SCALE GENOMIC DNA]</scope>
    <source>
        <strain evidence="7 8">ATCC 30894</strain>
    </source>
</reference>
<dbReference type="InterPro" id="IPR001789">
    <property type="entry name" value="Sig_transdc_resp-reg_receiver"/>
</dbReference>
<dbReference type="InterPro" id="IPR036890">
    <property type="entry name" value="HATPase_C_sf"/>
</dbReference>
<evidence type="ECO:0000256" key="4">
    <source>
        <dbReference type="SAM" id="Phobius"/>
    </source>
</evidence>
<sequence>MVSLSPRVSSENNNSSESAANASPPTSSSKRPLTLETSKTCSSSFPSSSSSSDDTILNQDLPSSTSTPTTISNCNNNSMYIVPNDNTDENNLTSSSLPEPSQDGLFTEKGFFHSSSSQEDHHSDHNTSTNTNKSPSLTVMDRMFRYFNYEDDKFEYRRRSIGDRLKFVYVFYLTMIGLLGYLYIDQPTQGRLVFYALVSLETLVNVFVIKLIQGNATMAKKEALNLFMTLFSCANRVVLQVYYGPSFPTWIINTYLIVITSNSLYFKKWTTLLNCILILTTTQVSLYFSYQLMEFRADEGELFSKSSERQSPILLGFQCLNKRKFIKMAEICIMQVVVTMSGFLFSDISEKQYEKIFEQQMEIMKEKVLNHSKTKFIGNLSHEVRNPLHGVVGSIQILRHEAERLNRYANSTGKKNVARARRRKNSLPTGQLDPMETFHNENGGSEAEENVIIASNQSSMELIDDIYNNSILLLNIFSRSLQLSNLELGKLKLSIQSFNFLELLESMTSVFYTLANDKQISLQSFFNFMKVPTTFKGDNVKISQVLMNIISNGIKYTKKGYVLVTCDLCSDEDFKKFNLDSKAIEEIKSKTTQGDKLEEVYFLHLQCHDSGVGISEENMKTLFKPFQTIEQVGNCPNFEQYFSKYSASQSRSKKNEIASSTFSDRNGLGLSISKSFVDAMHGKIGVQSQLNKGTTISVLLPLVKSNDITAAFSNQSINDQLQIISDLKVESLNIFIIDQNITSKKVLHDYLQMIFLNASFHQFDNSNITLDSSNSSGKVILVFYGDEMHENVQQTFRSLRKKSLRTIFIPISNRGFSNRSSSLRYLTRPLRVGDLLDVLIQSLTEMSDSDRSFLEKDDSFTLQRKFSTKKHVSIKEEKKDLTFKYALVVDDNAINRKVLTKLLKMVGFEEIDQAENGLEAFEKYKQNIDRYDVIFMDLLMPYVSGKESCEMIRNHSVKSNTLIVAVTANTWETKDMLCKSGFDSVMYKPILLESLKSELENMKSLRLPKVNNLSHAPTSFPNNNTAIESINDK</sequence>
<dbReference type="GO" id="GO:0000155">
    <property type="term" value="F:phosphorelay sensor kinase activity"/>
    <property type="evidence" value="ECO:0007669"/>
    <property type="project" value="InterPro"/>
</dbReference>
<accession>A0A6A5C804</accession>
<feature type="compositionally biased region" description="Low complexity" evidence="3">
    <location>
        <begin position="42"/>
        <end position="52"/>
    </location>
</feature>
<dbReference type="EMBL" id="VFQX01000012">
    <property type="protein sequence ID" value="KAF0981888.1"/>
    <property type="molecule type" value="Genomic_DNA"/>
</dbReference>
<dbReference type="Gene3D" id="3.30.565.10">
    <property type="entry name" value="Histidine kinase-like ATPase, C-terminal domain"/>
    <property type="match status" value="1"/>
</dbReference>
<dbReference type="VEuPathDB" id="AmoebaDB:NfTy_021380"/>
<dbReference type="PRINTS" id="PR00344">
    <property type="entry name" value="BCTRLSENSOR"/>
</dbReference>
<dbReference type="Proteomes" id="UP000444721">
    <property type="component" value="Unassembled WGS sequence"/>
</dbReference>
<feature type="transmembrane region" description="Helical" evidence="4">
    <location>
        <begin position="190"/>
        <end position="212"/>
    </location>
</feature>
<keyword evidence="1 2" id="KW-0597">Phosphoprotein</keyword>
<evidence type="ECO:0008006" key="9">
    <source>
        <dbReference type="Google" id="ProtNLM"/>
    </source>
</evidence>
<feature type="transmembrane region" description="Helical" evidence="4">
    <location>
        <begin position="272"/>
        <end position="290"/>
    </location>
</feature>
<feature type="compositionally biased region" description="Polar residues" evidence="3">
    <location>
        <begin position="89"/>
        <end position="99"/>
    </location>
</feature>
<feature type="compositionally biased region" description="Polar residues" evidence="3">
    <location>
        <begin position="53"/>
        <end position="62"/>
    </location>
</feature>
<organism evidence="7 8">
    <name type="scientific">Naegleria fowleri</name>
    <name type="common">Brain eating amoeba</name>
    <dbReference type="NCBI Taxonomy" id="5763"/>
    <lineage>
        <taxon>Eukaryota</taxon>
        <taxon>Discoba</taxon>
        <taxon>Heterolobosea</taxon>
        <taxon>Tetramitia</taxon>
        <taxon>Eutetramitia</taxon>
        <taxon>Vahlkampfiidae</taxon>
        <taxon>Naegleria</taxon>
    </lineage>
</organism>
<dbReference type="Gene3D" id="1.10.287.130">
    <property type="match status" value="1"/>
</dbReference>
<dbReference type="InterPro" id="IPR050956">
    <property type="entry name" value="2C_system_His_kinase"/>
</dbReference>
<dbReference type="AlphaFoldDB" id="A0A6A5C804"/>
<feature type="region of interest" description="Disordered" evidence="3">
    <location>
        <begin position="1"/>
        <end position="100"/>
    </location>
</feature>
<feature type="domain" description="Response regulatory" evidence="6">
    <location>
        <begin position="885"/>
        <end position="1003"/>
    </location>
</feature>
<dbReference type="InterPro" id="IPR003661">
    <property type="entry name" value="HisK_dim/P_dom"/>
</dbReference>
<dbReference type="InterPro" id="IPR005467">
    <property type="entry name" value="His_kinase_dom"/>
</dbReference>
<dbReference type="Gene3D" id="3.40.50.2300">
    <property type="match status" value="1"/>
</dbReference>
<dbReference type="InterPro" id="IPR011006">
    <property type="entry name" value="CheY-like_superfamily"/>
</dbReference>
<dbReference type="CDD" id="cd17546">
    <property type="entry name" value="REC_hyHK_CKI1_RcsC-like"/>
    <property type="match status" value="1"/>
</dbReference>
<keyword evidence="4" id="KW-1133">Transmembrane helix</keyword>
<feature type="domain" description="Histidine kinase" evidence="5">
    <location>
        <begin position="379"/>
        <end position="704"/>
    </location>
</feature>
<evidence type="ECO:0000256" key="3">
    <source>
        <dbReference type="SAM" id="MobiDB-lite"/>
    </source>
</evidence>
<dbReference type="PROSITE" id="PS50110">
    <property type="entry name" value="RESPONSE_REGULATORY"/>
    <property type="match status" value="1"/>
</dbReference>
<feature type="transmembrane region" description="Helical" evidence="4">
    <location>
        <begin position="167"/>
        <end position="184"/>
    </location>
</feature>
<protein>
    <recommendedName>
        <fullName evidence="9">Histidine kinase</fullName>
    </recommendedName>
</protein>
<feature type="modified residue" description="4-aspartylphosphate" evidence="2">
    <location>
        <position position="937"/>
    </location>
</feature>
<evidence type="ECO:0000313" key="7">
    <source>
        <dbReference type="EMBL" id="KAF0981888.1"/>
    </source>
</evidence>
<dbReference type="Pfam" id="PF00512">
    <property type="entry name" value="HisKA"/>
    <property type="match status" value="1"/>
</dbReference>
<proteinExistence type="predicted"/>
<feature type="compositionally biased region" description="Low complexity" evidence="3">
    <location>
        <begin position="63"/>
        <end position="78"/>
    </location>
</feature>
<name>A0A6A5C804_NAEFO</name>